<dbReference type="PANTHER" id="PTHR30160">
    <property type="entry name" value="TETRAACYLDISACCHARIDE 4'-KINASE-RELATED"/>
    <property type="match status" value="1"/>
</dbReference>
<dbReference type="GO" id="GO:0008713">
    <property type="term" value="F:ADP-heptose-lipopolysaccharide heptosyltransferase activity"/>
    <property type="evidence" value="ECO:0007669"/>
    <property type="project" value="UniProtKB-EC"/>
</dbReference>
<reference evidence="6 7" key="1">
    <citation type="submission" date="2018-05" db="EMBL/GenBank/DDBJ databases">
        <title>Genomic Encyclopedia of Type Strains, Phase IV (KMG-IV): sequencing the most valuable type-strain genomes for metagenomic binning, comparative biology and taxonomic classification.</title>
        <authorList>
            <person name="Goeker M."/>
        </authorList>
    </citation>
    <scope>NUCLEOTIDE SEQUENCE [LARGE SCALE GENOMIC DNA]</scope>
    <source>
        <strain evidence="6 7">DSM 29661</strain>
    </source>
</reference>
<comment type="similarity">
    <text evidence="3">Belongs to the glycosyltransferase 9 family.</text>
</comment>
<dbReference type="GO" id="GO:0009244">
    <property type="term" value="P:lipopolysaccharide core region biosynthetic process"/>
    <property type="evidence" value="ECO:0007669"/>
    <property type="project" value="TreeGrafter"/>
</dbReference>
<dbReference type="GO" id="GO:0005829">
    <property type="term" value="C:cytosol"/>
    <property type="evidence" value="ECO:0007669"/>
    <property type="project" value="TreeGrafter"/>
</dbReference>
<evidence type="ECO:0000256" key="2">
    <source>
        <dbReference type="ARBA" id="ARBA00022679"/>
    </source>
</evidence>
<evidence type="ECO:0000256" key="5">
    <source>
        <dbReference type="ARBA" id="ARBA00047503"/>
    </source>
</evidence>
<dbReference type="CDD" id="cd03789">
    <property type="entry name" value="GT9_LPS_heptosyltransferase"/>
    <property type="match status" value="1"/>
</dbReference>
<keyword evidence="1" id="KW-0328">Glycosyltransferase</keyword>
<comment type="caution">
    <text evidence="6">The sequence shown here is derived from an EMBL/GenBank/DDBJ whole genome shotgun (WGS) entry which is preliminary data.</text>
</comment>
<dbReference type="EMBL" id="QJKI01000001">
    <property type="protein sequence ID" value="PXX82122.1"/>
    <property type="molecule type" value="Genomic_DNA"/>
</dbReference>
<dbReference type="PANTHER" id="PTHR30160:SF7">
    <property type="entry name" value="ADP-HEPTOSE--LPS HEPTOSYLTRANSFERASE 2"/>
    <property type="match status" value="1"/>
</dbReference>
<dbReference type="SUPFAM" id="SSF53756">
    <property type="entry name" value="UDP-Glycosyltransferase/glycogen phosphorylase"/>
    <property type="match status" value="1"/>
</dbReference>
<dbReference type="Gene3D" id="3.40.50.2000">
    <property type="entry name" value="Glycogen Phosphorylase B"/>
    <property type="match status" value="2"/>
</dbReference>
<evidence type="ECO:0000256" key="3">
    <source>
        <dbReference type="ARBA" id="ARBA00043995"/>
    </source>
</evidence>
<evidence type="ECO:0000313" key="6">
    <source>
        <dbReference type="EMBL" id="PXX82122.1"/>
    </source>
</evidence>
<name>A0A318KZS8_9NEIS</name>
<evidence type="ECO:0000256" key="4">
    <source>
        <dbReference type="ARBA" id="ARBA00044042"/>
    </source>
</evidence>
<dbReference type="Proteomes" id="UP000247555">
    <property type="component" value="Unassembled WGS sequence"/>
</dbReference>
<protein>
    <recommendedName>
        <fullName evidence="4">lipopolysaccharide heptosyltransferase II</fullName>
        <ecNumber evidence="4">2.4.99.24</ecNumber>
    </recommendedName>
</protein>
<dbReference type="NCBIfam" id="TIGR02195">
    <property type="entry name" value="heptsyl_trn_II"/>
    <property type="match status" value="1"/>
</dbReference>
<dbReference type="InterPro" id="IPR002201">
    <property type="entry name" value="Glyco_trans_9"/>
</dbReference>
<proteinExistence type="inferred from homology"/>
<organism evidence="6 7">
    <name type="scientific">Rivihabitans pingtungensis</name>
    <dbReference type="NCBI Taxonomy" id="1054498"/>
    <lineage>
        <taxon>Bacteria</taxon>
        <taxon>Pseudomonadati</taxon>
        <taxon>Pseudomonadota</taxon>
        <taxon>Betaproteobacteria</taxon>
        <taxon>Neisseriales</taxon>
        <taxon>Aquaspirillaceae</taxon>
        <taxon>Rivihabitans</taxon>
    </lineage>
</organism>
<dbReference type="EC" id="2.4.99.24" evidence="4"/>
<dbReference type="AlphaFoldDB" id="A0A318KZS8"/>
<dbReference type="OrthoDB" id="9797795at2"/>
<dbReference type="InterPro" id="IPR011910">
    <property type="entry name" value="RfaF"/>
</dbReference>
<keyword evidence="7" id="KW-1185">Reference proteome</keyword>
<dbReference type="RefSeq" id="WP_110389407.1">
    <property type="nucleotide sequence ID" value="NZ_QJKI01000001.1"/>
</dbReference>
<evidence type="ECO:0000313" key="7">
    <source>
        <dbReference type="Proteomes" id="UP000247555"/>
    </source>
</evidence>
<gene>
    <name evidence="6" type="ORF">DFR34_101356</name>
</gene>
<dbReference type="FunFam" id="3.40.50.2000:FF:000023">
    <property type="entry name" value="ADP-heptose--LPS heptosyltransferase II"/>
    <property type="match status" value="1"/>
</dbReference>
<keyword evidence="2 6" id="KW-0808">Transferase</keyword>
<sequence>MRNILVIAPSWVGDAVMAEPLYRRLAERWPGAAIDLYAPAWTLPLAARMDCVRQGVVNPFGHGALRLAQRWREGRALAASGYDQAIVLPNSLKSALIPWFAGIPQRTGFVGEFRRGVLNDARRLDKTALPTMVERFCALAEDAGAPPKRPIAHPRLNVSAQAREAALQACGLSAGQPVMALCPGAEYGPAKRWPAAHFARLAQDALARGWQTWVFGSGKDQAIADEIVRLAGAPTGLVNLCGRTGLDQAIDLMSLARLAVCNDSGLMHIAAALRVPLVALYGSSSPGFTPPLSDQAEILSLKLDCSPCFKRECPLGHTHCLTQLTPDQVWPAVGRLLPDSLP</sequence>
<accession>A0A318KZS8</accession>
<evidence type="ECO:0000256" key="1">
    <source>
        <dbReference type="ARBA" id="ARBA00022676"/>
    </source>
</evidence>
<dbReference type="Pfam" id="PF01075">
    <property type="entry name" value="Glyco_transf_9"/>
    <property type="match status" value="1"/>
</dbReference>
<dbReference type="InterPro" id="IPR051199">
    <property type="entry name" value="LPS_LOS_Heptosyltrfase"/>
</dbReference>
<comment type="catalytic activity">
    <reaction evidence="5">
        <text>an L-alpha-D-Hep-(1-&gt;5)-[alpha-Kdo-(2-&gt;4)]-alpha-Kdo-(2-&gt;6)-lipid A + ADP-L-glycero-beta-D-manno-heptose = an L-alpha-D-Hep-(1-&gt;3)-L-alpha-D-Hep-(1-&gt;5)-[alpha-Kdo-(2-&gt;4)]-alpha-Kdo-(2-&gt;6)-lipid A + ADP + H(+)</text>
        <dbReference type="Rhea" id="RHEA:74071"/>
        <dbReference type="ChEBI" id="CHEBI:15378"/>
        <dbReference type="ChEBI" id="CHEBI:61506"/>
        <dbReference type="ChEBI" id="CHEBI:193068"/>
        <dbReference type="ChEBI" id="CHEBI:193069"/>
        <dbReference type="ChEBI" id="CHEBI:456216"/>
        <dbReference type="EC" id="2.4.99.24"/>
    </reaction>
</comment>